<comment type="caution">
    <text evidence="2">The sequence shown here is derived from an EMBL/GenBank/DDBJ whole genome shotgun (WGS) entry which is preliminary data.</text>
</comment>
<gene>
    <name evidence="2" type="ORF">GCM10007387_50330</name>
</gene>
<name>A0AA88C588_9BURK</name>
<proteinExistence type="predicted"/>
<evidence type="ECO:0000313" key="3">
    <source>
        <dbReference type="Proteomes" id="UP000628442"/>
    </source>
</evidence>
<dbReference type="Proteomes" id="UP000628442">
    <property type="component" value="Unassembled WGS sequence"/>
</dbReference>
<protein>
    <recommendedName>
        <fullName evidence="4">Outer membrane protein assembly factor BamE</fullName>
    </recommendedName>
</protein>
<keyword evidence="1" id="KW-0732">Signal</keyword>
<feature type="chain" id="PRO_5041711507" description="Outer membrane protein assembly factor BamE" evidence="1">
    <location>
        <begin position="26"/>
        <end position="355"/>
    </location>
</feature>
<evidence type="ECO:0008006" key="4">
    <source>
        <dbReference type="Google" id="ProtNLM"/>
    </source>
</evidence>
<organism evidence="2 3">
    <name type="scientific">Pseudoduganella albidiflava</name>
    <dbReference type="NCBI Taxonomy" id="321983"/>
    <lineage>
        <taxon>Bacteria</taxon>
        <taxon>Pseudomonadati</taxon>
        <taxon>Pseudomonadota</taxon>
        <taxon>Betaproteobacteria</taxon>
        <taxon>Burkholderiales</taxon>
        <taxon>Oxalobacteraceae</taxon>
        <taxon>Telluria group</taxon>
        <taxon>Pseudoduganella</taxon>
    </lineage>
</organism>
<feature type="signal peptide" evidence="1">
    <location>
        <begin position="1"/>
        <end position="25"/>
    </location>
</feature>
<reference evidence="2" key="2">
    <citation type="submission" date="2022-12" db="EMBL/GenBank/DDBJ databases">
        <authorList>
            <person name="Sun Q."/>
            <person name="Kim S."/>
        </authorList>
    </citation>
    <scope>NUCLEOTIDE SEQUENCE</scope>
    <source>
        <strain evidence="2">KCTC 12343</strain>
    </source>
</reference>
<reference evidence="2" key="1">
    <citation type="journal article" date="2014" name="Int. J. Syst. Evol. Microbiol.">
        <title>Complete genome sequence of Corynebacterium casei LMG S-19264T (=DSM 44701T), isolated from a smear-ripened cheese.</title>
        <authorList>
            <consortium name="US DOE Joint Genome Institute (JGI-PGF)"/>
            <person name="Walter F."/>
            <person name="Albersmeier A."/>
            <person name="Kalinowski J."/>
            <person name="Ruckert C."/>
        </authorList>
    </citation>
    <scope>NUCLEOTIDE SEQUENCE</scope>
    <source>
        <strain evidence="2">KCTC 12343</strain>
    </source>
</reference>
<evidence type="ECO:0000256" key="1">
    <source>
        <dbReference type="SAM" id="SignalP"/>
    </source>
</evidence>
<sequence length="355" mass="39058">MLRLTNISRRIVLLLSFSGAGGAAAFQPAYPPPSPPAAPSAGQPVPSVAVKATRDPVDKSYRRMLRGMDRFAREAPALAPGATLRFRLLPRLPETRMEGIELKVVGDTLGIPVPVSADNGFTLERDERAWREDAALVANRRTASMTWRADVRSPGVPEGMRRLGDLRLECRVGMEAGLVSNNAHLFAWLGDLLANPEKVCDDPDGRYLFFTERPVFAVTLHAHGRATPAPLRFLYTGGHVRAPDLPYCDCQVLLDRSYHAPIWDRAWPDDTLLSFEYMDDPPPPGALDVAGVAPGQPREQVRALLGPGTAIAFRDGREAWLYPRTDDRRAAGKPEYLVLFDAGGRVLKSRMRPPP</sequence>
<dbReference type="RefSeq" id="WP_174800428.1">
    <property type="nucleotide sequence ID" value="NZ_BMWV01000015.1"/>
</dbReference>
<accession>A0AA88C588</accession>
<dbReference type="EMBL" id="BMWV01000015">
    <property type="protein sequence ID" value="GGY61695.1"/>
    <property type="molecule type" value="Genomic_DNA"/>
</dbReference>
<evidence type="ECO:0000313" key="2">
    <source>
        <dbReference type="EMBL" id="GGY61695.1"/>
    </source>
</evidence>
<dbReference type="AlphaFoldDB" id="A0AA88C588"/>